<proteinExistence type="predicted"/>
<evidence type="ECO:0000313" key="2">
    <source>
        <dbReference type="EMBL" id="MDV7218676.1"/>
    </source>
</evidence>
<dbReference type="EMBL" id="JAWMAJ010000072">
    <property type="protein sequence ID" value="MDV7218676.1"/>
    <property type="molecule type" value="Genomic_DNA"/>
</dbReference>
<keyword evidence="3" id="KW-1185">Reference proteome</keyword>
<dbReference type="InterPro" id="IPR013901">
    <property type="entry name" value="Anthrone_oxy"/>
</dbReference>
<feature type="transmembrane region" description="Helical" evidence="1">
    <location>
        <begin position="129"/>
        <end position="149"/>
    </location>
</feature>
<keyword evidence="1" id="KW-0472">Membrane</keyword>
<name>A0ABU4FFA6_9ACTN</name>
<keyword evidence="1" id="KW-1133">Transmembrane helix</keyword>
<dbReference type="Proteomes" id="UP001187346">
    <property type="component" value="Unassembled WGS sequence"/>
</dbReference>
<evidence type="ECO:0000313" key="3">
    <source>
        <dbReference type="Proteomes" id="UP001187346"/>
    </source>
</evidence>
<dbReference type="RefSeq" id="WP_317772918.1">
    <property type="nucleotide sequence ID" value="NZ_JAWMAJ010000072.1"/>
</dbReference>
<sequence length="150" mass="16289">MLNALEVFTTVVVGLMVGVEFSVAFVMNRIFNALPEDSGQLGRAHGGRMLGAVMPFWYIGSLALSAVWAVAAWHQPGAGLVVTAAALLIVSVIMSILLLVPINNRGKTWTPENRPADWKEQMNRWDRFHYVRVAVIIAAFALLATAATLA</sequence>
<protein>
    <submittedName>
        <fullName evidence="2">DUF1772 domain-containing protein</fullName>
    </submittedName>
</protein>
<gene>
    <name evidence="2" type="ORF">R5A26_22260</name>
</gene>
<feature type="transmembrane region" description="Helical" evidence="1">
    <location>
        <begin position="6"/>
        <end position="28"/>
    </location>
</feature>
<reference evidence="2 3" key="1">
    <citation type="submission" date="2023-10" db="EMBL/GenBank/DDBJ databases">
        <title>Characterization of rhizosphere-enriched actinobacteria from wheat plants lab-grown on chernevaya soil.</title>
        <authorList>
            <person name="Tikhonova E.N."/>
            <person name="Konopkin A."/>
            <person name="Kravchenko I.K."/>
        </authorList>
    </citation>
    <scope>NUCLEOTIDE SEQUENCE [LARGE SCALE GENOMIC DNA]</scope>
    <source>
        <strain evidence="2 3">RR29</strain>
    </source>
</reference>
<dbReference type="Pfam" id="PF08592">
    <property type="entry name" value="Anthrone_oxy"/>
    <property type="match status" value="1"/>
</dbReference>
<feature type="transmembrane region" description="Helical" evidence="1">
    <location>
        <begin position="49"/>
        <end position="71"/>
    </location>
</feature>
<feature type="transmembrane region" description="Helical" evidence="1">
    <location>
        <begin position="77"/>
        <end position="100"/>
    </location>
</feature>
<evidence type="ECO:0000256" key="1">
    <source>
        <dbReference type="SAM" id="Phobius"/>
    </source>
</evidence>
<keyword evidence="1" id="KW-0812">Transmembrane</keyword>
<organism evidence="2 3">
    <name type="scientific">Streptomyces prunicolor</name>
    <dbReference type="NCBI Taxonomy" id="67348"/>
    <lineage>
        <taxon>Bacteria</taxon>
        <taxon>Bacillati</taxon>
        <taxon>Actinomycetota</taxon>
        <taxon>Actinomycetes</taxon>
        <taxon>Kitasatosporales</taxon>
        <taxon>Streptomycetaceae</taxon>
        <taxon>Streptomyces</taxon>
    </lineage>
</organism>
<accession>A0ABU4FFA6</accession>
<comment type="caution">
    <text evidence="2">The sequence shown here is derived from an EMBL/GenBank/DDBJ whole genome shotgun (WGS) entry which is preliminary data.</text>
</comment>